<protein>
    <submittedName>
        <fullName evidence="2">Uncharacterized protein</fullName>
    </submittedName>
</protein>
<dbReference type="Proteomes" id="UP000716446">
    <property type="component" value="Unassembled WGS sequence"/>
</dbReference>
<sequence length="209" mass="23627">MLSAPEYLRFNLDSLREPMIDALSSAPFTHLRIESCSMWSDDFADVLKSLAGTLQVIELIDVASWGDQDPAHNLEPILQCLRLRLQTLVLDDVRVTNKDYDDPPGILWHGQQQIHAGLDVLAGFDDNGWDYDDLDDSYEDRIRAVEERTSSEYYFQTYFPDGSHAGYSAYKGEEERSLEGSEREYAEYKASRASAKEATARVEAGDISS</sequence>
<dbReference type="EMBL" id="CAIJEN010000007">
    <property type="protein sequence ID" value="CAD0089119.1"/>
    <property type="molecule type" value="Genomic_DNA"/>
</dbReference>
<evidence type="ECO:0000256" key="1">
    <source>
        <dbReference type="SAM" id="MobiDB-lite"/>
    </source>
</evidence>
<keyword evidence="3" id="KW-1185">Reference proteome</keyword>
<comment type="caution">
    <text evidence="2">The sequence shown here is derived from an EMBL/GenBank/DDBJ whole genome shotgun (WGS) entry which is preliminary data.</text>
</comment>
<accession>A0A9N8JKQ1</accession>
<name>A0A9N8JKQ1_9PEZI</name>
<gene>
    <name evidence="2" type="ORF">AWRI4619_LOCUS5611</name>
</gene>
<evidence type="ECO:0000313" key="2">
    <source>
        <dbReference type="EMBL" id="CAD0089119.1"/>
    </source>
</evidence>
<evidence type="ECO:0000313" key="3">
    <source>
        <dbReference type="Proteomes" id="UP000716446"/>
    </source>
</evidence>
<reference evidence="2" key="1">
    <citation type="submission" date="2020-06" db="EMBL/GenBank/DDBJ databases">
        <authorList>
            <person name="Onetto C."/>
        </authorList>
    </citation>
    <scope>NUCLEOTIDE SEQUENCE</scope>
</reference>
<feature type="region of interest" description="Disordered" evidence="1">
    <location>
        <begin position="189"/>
        <end position="209"/>
    </location>
</feature>
<organism evidence="2 3">
    <name type="scientific">Aureobasidium vineae</name>
    <dbReference type="NCBI Taxonomy" id="2773715"/>
    <lineage>
        <taxon>Eukaryota</taxon>
        <taxon>Fungi</taxon>
        <taxon>Dikarya</taxon>
        <taxon>Ascomycota</taxon>
        <taxon>Pezizomycotina</taxon>
        <taxon>Dothideomycetes</taxon>
        <taxon>Dothideomycetidae</taxon>
        <taxon>Dothideales</taxon>
        <taxon>Saccotheciaceae</taxon>
        <taxon>Aureobasidium</taxon>
    </lineage>
</organism>
<dbReference type="AlphaFoldDB" id="A0A9N8JKQ1"/>
<proteinExistence type="predicted"/>